<name>A0A5C5VRN5_9PLAN</name>
<evidence type="ECO:0000256" key="2">
    <source>
        <dbReference type="ARBA" id="ARBA00023082"/>
    </source>
</evidence>
<keyword evidence="2" id="KW-0731">Sigma factor</keyword>
<dbReference type="InterPro" id="IPR039425">
    <property type="entry name" value="RNA_pol_sigma-70-like"/>
</dbReference>
<gene>
    <name evidence="7" type="ORF">KOR42_48360</name>
</gene>
<evidence type="ECO:0000256" key="5">
    <source>
        <dbReference type="SAM" id="MobiDB-lite"/>
    </source>
</evidence>
<keyword evidence="1" id="KW-0805">Transcription regulation</keyword>
<evidence type="ECO:0000256" key="3">
    <source>
        <dbReference type="ARBA" id="ARBA00023125"/>
    </source>
</evidence>
<dbReference type="InterPro" id="IPR007627">
    <property type="entry name" value="RNA_pol_sigma70_r2"/>
</dbReference>
<dbReference type="NCBIfam" id="TIGR02937">
    <property type="entry name" value="sigma70-ECF"/>
    <property type="match status" value="1"/>
</dbReference>
<keyword evidence="3" id="KW-0238">DNA-binding</keyword>
<sequence length="153" mass="17015">MAQFPETRESLMIQVKDPDNRVAWEQFVSIYRPMIVRTAAKRGMQAADAQDLAQQVLLAVASAIGDWEKRDESTRFRHWLARVTRNAIVNALSRGPKDQAAGGSSAQELLAQQQQPDPETVSLIDWGYRGNSTCKRPGSFSKMSSPILGVRLS</sequence>
<dbReference type="PANTHER" id="PTHR43133:SF8">
    <property type="entry name" value="RNA POLYMERASE SIGMA FACTOR HI_1459-RELATED"/>
    <property type="match status" value="1"/>
</dbReference>
<dbReference type="Gene3D" id="1.10.1740.10">
    <property type="match status" value="1"/>
</dbReference>
<dbReference type="AlphaFoldDB" id="A0A5C5VRN5"/>
<evidence type="ECO:0000259" key="6">
    <source>
        <dbReference type="Pfam" id="PF04542"/>
    </source>
</evidence>
<dbReference type="PANTHER" id="PTHR43133">
    <property type="entry name" value="RNA POLYMERASE ECF-TYPE SIGMA FACTO"/>
    <property type="match status" value="1"/>
</dbReference>
<proteinExistence type="predicted"/>
<dbReference type="Proteomes" id="UP000317243">
    <property type="component" value="Unassembled WGS sequence"/>
</dbReference>
<keyword evidence="4" id="KW-0804">Transcription</keyword>
<evidence type="ECO:0000313" key="8">
    <source>
        <dbReference type="Proteomes" id="UP000317243"/>
    </source>
</evidence>
<feature type="region of interest" description="Disordered" evidence="5">
    <location>
        <begin position="95"/>
        <end position="117"/>
    </location>
</feature>
<organism evidence="7 8">
    <name type="scientific">Thalassoglobus neptunius</name>
    <dbReference type="NCBI Taxonomy" id="1938619"/>
    <lineage>
        <taxon>Bacteria</taxon>
        <taxon>Pseudomonadati</taxon>
        <taxon>Planctomycetota</taxon>
        <taxon>Planctomycetia</taxon>
        <taxon>Planctomycetales</taxon>
        <taxon>Planctomycetaceae</taxon>
        <taxon>Thalassoglobus</taxon>
    </lineage>
</organism>
<dbReference type="EMBL" id="SIHI01000046">
    <property type="protein sequence ID" value="TWT41296.1"/>
    <property type="molecule type" value="Genomic_DNA"/>
</dbReference>
<evidence type="ECO:0000256" key="4">
    <source>
        <dbReference type="ARBA" id="ARBA00023163"/>
    </source>
</evidence>
<dbReference type="SUPFAM" id="SSF88946">
    <property type="entry name" value="Sigma2 domain of RNA polymerase sigma factors"/>
    <property type="match status" value="1"/>
</dbReference>
<dbReference type="RefSeq" id="WP_146512150.1">
    <property type="nucleotide sequence ID" value="NZ_SIHI01000046.1"/>
</dbReference>
<dbReference type="GO" id="GO:0016987">
    <property type="term" value="F:sigma factor activity"/>
    <property type="evidence" value="ECO:0007669"/>
    <property type="project" value="UniProtKB-KW"/>
</dbReference>
<dbReference type="Pfam" id="PF04542">
    <property type="entry name" value="Sigma70_r2"/>
    <property type="match status" value="1"/>
</dbReference>
<reference evidence="7 8" key="1">
    <citation type="submission" date="2019-02" db="EMBL/GenBank/DDBJ databases">
        <title>Deep-cultivation of Planctomycetes and their phenomic and genomic characterization uncovers novel biology.</title>
        <authorList>
            <person name="Wiegand S."/>
            <person name="Jogler M."/>
            <person name="Boedeker C."/>
            <person name="Pinto D."/>
            <person name="Vollmers J."/>
            <person name="Rivas-Marin E."/>
            <person name="Kohn T."/>
            <person name="Peeters S.H."/>
            <person name="Heuer A."/>
            <person name="Rast P."/>
            <person name="Oberbeckmann S."/>
            <person name="Bunk B."/>
            <person name="Jeske O."/>
            <person name="Meyerdierks A."/>
            <person name="Storesund J.E."/>
            <person name="Kallscheuer N."/>
            <person name="Luecker S."/>
            <person name="Lage O.M."/>
            <person name="Pohl T."/>
            <person name="Merkel B.J."/>
            <person name="Hornburger P."/>
            <person name="Mueller R.-W."/>
            <person name="Bruemmer F."/>
            <person name="Labrenz M."/>
            <person name="Spormann A.M."/>
            <person name="Op Den Camp H."/>
            <person name="Overmann J."/>
            <person name="Amann R."/>
            <person name="Jetten M.S.M."/>
            <person name="Mascher T."/>
            <person name="Medema M.H."/>
            <person name="Devos D.P."/>
            <person name="Kaster A.-K."/>
            <person name="Ovreas L."/>
            <person name="Rohde M."/>
            <person name="Galperin M.Y."/>
            <person name="Jogler C."/>
        </authorList>
    </citation>
    <scope>NUCLEOTIDE SEQUENCE [LARGE SCALE GENOMIC DNA]</scope>
    <source>
        <strain evidence="7 8">KOR42</strain>
    </source>
</reference>
<feature type="domain" description="RNA polymerase sigma-70 region 2" evidence="6">
    <location>
        <begin position="28"/>
        <end position="94"/>
    </location>
</feature>
<evidence type="ECO:0000313" key="7">
    <source>
        <dbReference type="EMBL" id="TWT41296.1"/>
    </source>
</evidence>
<comment type="caution">
    <text evidence="7">The sequence shown here is derived from an EMBL/GenBank/DDBJ whole genome shotgun (WGS) entry which is preliminary data.</text>
</comment>
<dbReference type="OrthoDB" id="258490at2"/>
<evidence type="ECO:0000256" key="1">
    <source>
        <dbReference type="ARBA" id="ARBA00023015"/>
    </source>
</evidence>
<protein>
    <submittedName>
        <fullName evidence="7">RNA polymerase sigma factor RpoE</fullName>
    </submittedName>
</protein>
<dbReference type="InterPro" id="IPR014284">
    <property type="entry name" value="RNA_pol_sigma-70_dom"/>
</dbReference>
<dbReference type="GO" id="GO:0003677">
    <property type="term" value="F:DNA binding"/>
    <property type="evidence" value="ECO:0007669"/>
    <property type="project" value="UniProtKB-KW"/>
</dbReference>
<dbReference type="InterPro" id="IPR013325">
    <property type="entry name" value="RNA_pol_sigma_r2"/>
</dbReference>
<accession>A0A5C5VRN5</accession>
<dbReference type="GO" id="GO:0006352">
    <property type="term" value="P:DNA-templated transcription initiation"/>
    <property type="evidence" value="ECO:0007669"/>
    <property type="project" value="InterPro"/>
</dbReference>
<keyword evidence="8" id="KW-1185">Reference proteome</keyword>
<feature type="compositionally biased region" description="Low complexity" evidence="5">
    <location>
        <begin position="104"/>
        <end position="117"/>
    </location>
</feature>